<dbReference type="EMBL" id="CP060122">
    <property type="protein sequence ID" value="QNG44672.1"/>
    <property type="molecule type" value="Genomic_DNA"/>
</dbReference>
<reference evidence="2 3" key="1">
    <citation type="submission" date="2020-07" db="EMBL/GenBank/DDBJ databases">
        <title>Whole genome sequence of Sphingobium yanoikuyae A3.</title>
        <authorList>
            <person name="Han S.-S."/>
        </authorList>
    </citation>
    <scope>NUCLEOTIDE SEQUENCE [LARGE SCALE GENOMIC DNA]</scope>
    <source>
        <strain evidence="2 3">A3</strain>
    </source>
</reference>
<feature type="transmembrane region" description="Helical" evidence="1">
    <location>
        <begin position="22"/>
        <end position="40"/>
    </location>
</feature>
<keyword evidence="1" id="KW-0472">Membrane</keyword>
<proteinExistence type="predicted"/>
<gene>
    <name evidence="2" type="ORF">H3V42_22900</name>
</gene>
<dbReference type="AlphaFoldDB" id="A0A9X7U7A3"/>
<evidence type="ECO:0000313" key="3">
    <source>
        <dbReference type="Proteomes" id="UP000515377"/>
    </source>
</evidence>
<protein>
    <submittedName>
        <fullName evidence="2">Uncharacterized protein</fullName>
    </submittedName>
</protein>
<evidence type="ECO:0000313" key="2">
    <source>
        <dbReference type="EMBL" id="QNG44672.1"/>
    </source>
</evidence>
<organism evidence="2 3">
    <name type="scientific">Sphingobium yanoikuyae</name>
    <name type="common">Sphingomonas yanoikuyae</name>
    <dbReference type="NCBI Taxonomy" id="13690"/>
    <lineage>
        <taxon>Bacteria</taxon>
        <taxon>Pseudomonadati</taxon>
        <taxon>Pseudomonadota</taxon>
        <taxon>Alphaproteobacteria</taxon>
        <taxon>Sphingomonadales</taxon>
        <taxon>Sphingomonadaceae</taxon>
        <taxon>Sphingobium</taxon>
    </lineage>
</organism>
<dbReference type="Proteomes" id="UP000515377">
    <property type="component" value="Chromosome"/>
</dbReference>
<sequence>MSDAETLIDVTDAIVNNLVAEHGFPVIGAILGSAAAIAVLKGREPYLREILVMLDDTIDQMVAHRKESAS</sequence>
<accession>A0A9X7U7A3</accession>
<keyword evidence="1" id="KW-0812">Transmembrane</keyword>
<keyword evidence="1" id="KW-1133">Transmembrane helix</keyword>
<evidence type="ECO:0000256" key="1">
    <source>
        <dbReference type="SAM" id="Phobius"/>
    </source>
</evidence>
<name>A0A9X7U7A3_SPHYA</name>